<reference evidence="3 4" key="1">
    <citation type="submission" date="2021-01" db="EMBL/GenBank/DDBJ databases">
        <title>Genomics of switchgrass bacterial isolates.</title>
        <authorList>
            <person name="Shade A."/>
        </authorList>
    </citation>
    <scope>NUCLEOTIDE SEQUENCE [LARGE SCALE GENOMIC DNA]</scope>
    <source>
        <strain evidence="3 4">PvP111</strain>
    </source>
</reference>
<proteinExistence type="predicted"/>
<dbReference type="Proteomes" id="UP000703038">
    <property type="component" value="Unassembled WGS sequence"/>
</dbReference>
<organism evidence="3 4">
    <name type="scientific">Rhodococcoides corynebacterioides</name>
    <dbReference type="NCBI Taxonomy" id="53972"/>
    <lineage>
        <taxon>Bacteria</taxon>
        <taxon>Bacillati</taxon>
        <taxon>Actinomycetota</taxon>
        <taxon>Actinomycetes</taxon>
        <taxon>Mycobacteriales</taxon>
        <taxon>Nocardiaceae</taxon>
        <taxon>Rhodococcoides</taxon>
    </lineage>
</organism>
<sequence length="283" mass="31363">MIDRLLAAQDGVVTSAHARGAGLSSDALERRVRSGRWRRVSPGVYVALDRPFTDAARVRCAVWSTTSGVLTGTSAAFWLGLTTHLPPLVEVTVPLTASGRPAPGVRLRRRTLDTADIVEVRRVRVSGLALTVLEASVVLGQEVMDRQLQRHATLLGLRRAQDRNRGRHGSREAERLLWSAESGARSEAERLVVRLLTASGLRGWVVNHPFGGYVLDIAFPVQRLAIEIDGWAFHSDSAAFHRDRVRQNALSASWTVLRYTWRDLTERPGDVIAEIRAFVDRVQ</sequence>
<dbReference type="EMBL" id="JAFBBK010000001">
    <property type="protein sequence ID" value="MBM7414989.1"/>
    <property type="molecule type" value="Genomic_DNA"/>
</dbReference>
<evidence type="ECO:0000313" key="3">
    <source>
        <dbReference type="EMBL" id="MBM7414989.1"/>
    </source>
</evidence>
<evidence type="ECO:0000313" key="4">
    <source>
        <dbReference type="Proteomes" id="UP000703038"/>
    </source>
</evidence>
<keyword evidence="3" id="KW-0378">Hydrolase</keyword>
<keyword evidence="4" id="KW-1185">Reference proteome</keyword>
<dbReference type="GO" id="GO:0004519">
    <property type="term" value="F:endonuclease activity"/>
    <property type="evidence" value="ECO:0007669"/>
    <property type="project" value="UniProtKB-KW"/>
</dbReference>
<feature type="domain" description="DUF559" evidence="1">
    <location>
        <begin position="186"/>
        <end position="278"/>
    </location>
</feature>
<keyword evidence="3" id="KW-0255">Endonuclease</keyword>
<keyword evidence="3" id="KW-0540">Nuclease</keyword>
<gene>
    <name evidence="3" type="ORF">JOE42_001722</name>
</gene>
<dbReference type="Gene3D" id="3.40.960.10">
    <property type="entry name" value="VSR Endonuclease"/>
    <property type="match status" value="1"/>
</dbReference>
<name>A0ABS2KSR5_9NOCA</name>
<comment type="caution">
    <text evidence="3">The sequence shown here is derived from an EMBL/GenBank/DDBJ whole genome shotgun (WGS) entry which is preliminary data.</text>
</comment>
<evidence type="ECO:0000259" key="1">
    <source>
        <dbReference type="Pfam" id="PF04480"/>
    </source>
</evidence>
<dbReference type="Pfam" id="PF13338">
    <property type="entry name" value="AbiEi_4"/>
    <property type="match status" value="1"/>
</dbReference>
<accession>A0ABS2KSR5</accession>
<dbReference type="InterPro" id="IPR025159">
    <property type="entry name" value="AbiEi_N"/>
</dbReference>
<evidence type="ECO:0000259" key="2">
    <source>
        <dbReference type="Pfam" id="PF13338"/>
    </source>
</evidence>
<feature type="domain" description="AbiEi antitoxin N-terminal" evidence="2">
    <location>
        <begin position="2"/>
        <end position="46"/>
    </location>
</feature>
<dbReference type="RefSeq" id="WP_204867902.1">
    <property type="nucleotide sequence ID" value="NZ_JAFBBK010000001.1"/>
</dbReference>
<dbReference type="InterPro" id="IPR007569">
    <property type="entry name" value="DUF559"/>
</dbReference>
<protein>
    <submittedName>
        <fullName evidence="3">Very-short-patch-repair endonuclease</fullName>
    </submittedName>
</protein>
<dbReference type="SUPFAM" id="SSF52980">
    <property type="entry name" value="Restriction endonuclease-like"/>
    <property type="match status" value="1"/>
</dbReference>
<dbReference type="Pfam" id="PF04480">
    <property type="entry name" value="DUF559"/>
    <property type="match status" value="1"/>
</dbReference>
<dbReference type="InterPro" id="IPR011335">
    <property type="entry name" value="Restrct_endonuc-II-like"/>
</dbReference>